<evidence type="ECO:0000313" key="3">
    <source>
        <dbReference type="Proteomes" id="UP000599009"/>
    </source>
</evidence>
<reference evidence="3" key="1">
    <citation type="journal article" date="2019" name="Int. J. Syst. Evol. Microbiol.">
        <title>The Global Catalogue of Microorganisms (GCM) 10K type strain sequencing project: providing services to taxonomists for standard genome sequencing and annotation.</title>
        <authorList>
            <consortium name="The Broad Institute Genomics Platform"/>
            <consortium name="The Broad Institute Genome Sequencing Center for Infectious Disease"/>
            <person name="Wu L."/>
            <person name="Ma J."/>
        </authorList>
    </citation>
    <scope>NUCLEOTIDE SEQUENCE [LARGE SCALE GENOMIC DNA]</scope>
    <source>
        <strain evidence="3">CGMCC 1.8985</strain>
    </source>
</reference>
<keyword evidence="1" id="KW-0812">Transmembrane</keyword>
<sequence length="241" mass="27733">MEEAAELADYLPLSFRSPQEQEYVAFLWDAFQTNYTHGKYQFAFLAYHMLAMSFVYFNIWQIKNAEPVDFAKGLIGFGKDVEKNMMEATSPFTFSKVNERTILRFLKLIACDNGKIGTYSKLVDDRNETAHPNGNIFFSTQASLDAKIREILRVVSEIQDHSTPIIERCYKDFLASNADPEEREYPEPADQIREVLVHANYMAQKDMEICMRTDISMLIEGSHAEQISAMHEDVIAIYGHD</sequence>
<dbReference type="RefSeq" id="WP_132986082.1">
    <property type="nucleotide sequence ID" value="NZ_BMME01000001.1"/>
</dbReference>
<evidence type="ECO:0000313" key="2">
    <source>
        <dbReference type="EMBL" id="GGK06020.1"/>
    </source>
</evidence>
<keyword evidence="3" id="KW-1185">Reference proteome</keyword>
<evidence type="ECO:0000256" key="1">
    <source>
        <dbReference type="SAM" id="Phobius"/>
    </source>
</evidence>
<keyword evidence="1" id="KW-0472">Membrane</keyword>
<gene>
    <name evidence="2" type="ORF">GCM10011394_13960</name>
</gene>
<keyword evidence="1" id="KW-1133">Transmembrane helix</keyword>
<dbReference type="Proteomes" id="UP000599009">
    <property type="component" value="Unassembled WGS sequence"/>
</dbReference>
<name>A0ABQ2ECD7_9GAMM</name>
<proteinExistence type="predicted"/>
<protein>
    <recommendedName>
        <fullName evidence="4">HEPN AbiU2-like domain-containing protein</fullName>
    </recommendedName>
</protein>
<comment type="caution">
    <text evidence="2">The sequence shown here is derived from an EMBL/GenBank/DDBJ whole genome shotgun (WGS) entry which is preliminary data.</text>
</comment>
<dbReference type="EMBL" id="BMME01000001">
    <property type="protein sequence ID" value="GGK06020.1"/>
    <property type="molecule type" value="Genomic_DNA"/>
</dbReference>
<feature type="transmembrane region" description="Helical" evidence="1">
    <location>
        <begin position="40"/>
        <end position="59"/>
    </location>
</feature>
<organism evidence="2 3">
    <name type="scientific">Luteimonas terricola</name>
    <dbReference type="NCBI Taxonomy" id="645597"/>
    <lineage>
        <taxon>Bacteria</taxon>
        <taxon>Pseudomonadati</taxon>
        <taxon>Pseudomonadota</taxon>
        <taxon>Gammaproteobacteria</taxon>
        <taxon>Lysobacterales</taxon>
        <taxon>Lysobacteraceae</taxon>
        <taxon>Luteimonas</taxon>
    </lineage>
</organism>
<evidence type="ECO:0008006" key="4">
    <source>
        <dbReference type="Google" id="ProtNLM"/>
    </source>
</evidence>
<accession>A0ABQ2ECD7</accession>